<feature type="region of interest" description="Disordered" evidence="1">
    <location>
        <begin position="1"/>
        <end position="41"/>
    </location>
</feature>
<protein>
    <recommendedName>
        <fullName evidence="4">Alpha-carbonic anhydrase domain-containing protein</fullName>
    </recommendedName>
</protein>
<dbReference type="SUPFAM" id="SSF51069">
    <property type="entry name" value="Carbonic anhydrase"/>
    <property type="match status" value="1"/>
</dbReference>
<proteinExistence type="predicted"/>
<evidence type="ECO:0008006" key="4">
    <source>
        <dbReference type="Google" id="ProtNLM"/>
    </source>
</evidence>
<evidence type="ECO:0000313" key="3">
    <source>
        <dbReference type="EMBL" id="QHS96122.1"/>
    </source>
</evidence>
<evidence type="ECO:0000256" key="2">
    <source>
        <dbReference type="SAM" id="Phobius"/>
    </source>
</evidence>
<keyword evidence="2" id="KW-0812">Transmembrane</keyword>
<accession>A0A6C0BVL8</accession>
<keyword evidence="2" id="KW-0472">Membrane</keyword>
<dbReference type="Gene3D" id="3.10.200.10">
    <property type="entry name" value="Alpha carbonic anhydrase"/>
    <property type="match status" value="1"/>
</dbReference>
<dbReference type="AlphaFoldDB" id="A0A6C0BVL8"/>
<keyword evidence="2" id="KW-1133">Transmembrane helix</keyword>
<reference evidence="3" key="1">
    <citation type="journal article" date="2020" name="Nature">
        <title>Giant virus diversity and host interactions through global metagenomics.</title>
        <authorList>
            <person name="Schulz F."/>
            <person name="Roux S."/>
            <person name="Paez-Espino D."/>
            <person name="Jungbluth S."/>
            <person name="Walsh D.A."/>
            <person name="Denef V.J."/>
            <person name="McMahon K.D."/>
            <person name="Konstantinidis K.T."/>
            <person name="Eloe-Fadrosh E.A."/>
            <person name="Kyrpides N.C."/>
            <person name="Woyke T."/>
        </authorList>
    </citation>
    <scope>NUCLEOTIDE SEQUENCE</scope>
    <source>
        <strain evidence="3">GVMAG-M-3300019093-7</strain>
    </source>
</reference>
<name>A0A6C0BVL8_9ZZZZ</name>
<dbReference type="EMBL" id="MN739263">
    <property type="protein sequence ID" value="QHS96122.1"/>
    <property type="molecule type" value="Genomic_DNA"/>
</dbReference>
<organism evidence="3">
    <name type="scientific">viral metagenome</name>
    <dbReference type="NCBI Taxonomy" id="1070528"/>
    <lineage>
        <taxon>unclassified sequences</taxon>
        <taxon>metagenomes</taxon>
        <taxon>organismal metagenomes</taxon>
    </lineage>
</organism>
<evidence type="ECO:0000256" key="1">
    <source>
        <dbReference type="SAM" id="MobiDB-lite"/>
    </source>
</evidence>
<feature type="transmembrane region" description="Helical" evidence="2">
    <location>
        <begin position="313"/>
        <end position="333"/>
    </location>
</feature>
<sequence>MADKDKKTSSKPTTTAKPGVTSKPPPPSKAFSNNKTNNPLKIKPTNIQNNVPIKPNTINVASTAAAVSKAKPLNISSQSVAGECKLKCDYSFNYSSVTNPTSTNFGTYIQVTYDDNPSVTYNNVQYKVSSINIYSPSLHYYNGVSTSGEICITHVPLYGGNSLMVYIPVSTSGVTVNASSILQNIVTAVSTMAPSAGQNTNKGTGTFTLNDVVPKKSFYTYSSGSRDVIVYGVGDAIGITNESLTTLQKIITRVSSNPAVVSVPIYVNNGGPSMSASLSNLTMDCQALDIGEPMEDYVKNKSSNALNLMNSDGMLYFVIIIIIIAVFLLAYFLKKYFINTFEMDIKG</sequence>
<dbReference type="InterPro" id="IPR036398">
    <property type="entry name" value="CA_dom_sf"/>
</dbReference>
<feature type="compositionally biased region" description="Polar residues" evidence="1">
    <location>
        <begin position="30"/>
        <end position="41"/>
    </location>
</feature>